<evidence type="ECO:0000313" key="6">
    <source>
        <dbReference type="EMBL" id="KAE9342607.1"/>
    </source>
</evidence>
<keyword evidence="8" id="KW-1185">Reference proteome</keyword>
<dbReference type="Proteomes" id="UP000441208">
    <property type="component" value="Unassembled WGS sequence"/>
</dbReference>
<gene>
    <name evidence="5" type="ORF">PF004_g8256</name>
    <name evidence="4" type="ORF">PF005_g7004</name>
    <name evidence="3" type="ORF">PF007_g9712</name>
    <name evidence="6" type="ORF">PF008_g10086</name>
    <name evidence="2" type="ORF">PF009_g10562</name>
</gene>
<evidence type="ECO:0000313" key="8">
    <source>
        <dbReference type="Proteomes" id="UP000433483"/>
    </source>
</evidence>
<organism evidence="2 7">
    <name type="scientific">Phytophthora fragariae</name>
    <dbReference type="NCBI Taxonomy" id="53985"/>
    <lineage>
        <taxon>Eukaryota</taxon>
        <taxon>Sar</taxon>
        <taxon>Stramenopiles</taxon>
        <taxon>Oomycota</taxon>
        <taxon>Peronosporomycetes</taxon>
        <taxon>Peronosporales</taxon>
        <taxon>Peronosporaceae</taxon>
        <taxon>Phytophthora</taxon>
    </lineage>
</organism>
<evidence type="ECO:0000313" key="7">
    <source>
        <dbReference type="Proteomes" id="UP000429523"/>
    </source>
</evidence>
<dbReference type="EMBL" id="QXGF01000478">
    <property type="protein sequence ID" value="KAE8939596.1"/>
    <property type="molecule type" value="Genomic_DNA"/>
</dbReference>
<evidence type="ECO:0000313" key="9">
    <source>
        <dbReference type="Proteomes" id="UP000441208"/>
    </source>
</evidence>
<evidence type="ECO:0000256" key="1">
    <source>
        <dbReference type="SAM" id="MobiDB-lite"/>
    </source>
</evidence>
<feature type="compositionally biased region" description="Basic and acidic residues" evidence="1">
    <location>
        <begin position="30"/>
        <end position="51"/>
    </location>
</feature>
<feature type="region of interest" description="Disordered" evidence="1">
    <location>
        <begin position="30"/>
        <end position="66"/>
    </location>
</feature>
<comment type="caution">
    <text evidence="2">The sequence shown here is derived from an EMBL/GenBank/DDBJ whole genome shotgun (WGS) entry which is preliminary data.</text>
</comment>
<reference evidence="7 8" key="1">
    <citation type="submission" date="2018-08" db="EMBL/GenBank/DDBJ databases">
        <title>Genomic investigation of the strawberry pathogen Phytophthora fragariae indicates pathogenicity is determined by transcriptional variation in three key races.</title>
        <authorList>
            <person name="Adams T.M."/>
            <person name="Armitage A.D."/>
            <person name="Sobczyk M.K."/>
            <person name="Bates H.J."/>
            <person name="Dunwell J.M."/>
            <person name="Nellist C.F."/>
            <person name="Harrison R.J."/>
        </authorList>
    </citation>
    <scope>NUCLEOTIDE SEQUENCE [LARGE SCALE GENOMIC DNA]</scope>
    <source>
        <strain evidence="5 10">BC-23</strain>
        <strain evidence="4 8">NOV-27</strain>
        <strain evidence="3 9">NOV-71</strain>
        <strain evidence="6 11">NOV-77</strain>
        <strain evidence="2 7">NOV-9</strain>
    </source>
</reference>
<dbReference type="AlphaFoldDB" id="A0A6A3F4K3"/>
<dbReference type="Proteomes" id="UP000476176">
    <property type="component" value="Unassembled WGS sequence"/>
</dbReference>
<evidence type="ECO:0000313" key="3">
    <source>
        <dbReference type="EMBL" id="KAE9116308.1"/>
    </source>
</evidence>
<evidence type="ECO:0000313" key="11">
    <source>
        <dbReference type="Proteomes" id="UP000486351"/>
    </source>
</evidence>
<protein>
    <submittedName>
        <fullName evidence="2">Uncharacterized protein</fullName>
    </submittedName>
</protein>
<evidence type="ECO:0000313" key="5">
    <source>
        <dbReference type="EMBL" id="KAE9238618.1"/>
    </source>
</evidence>
<dbReference type="Proteomes" id="UP000433483">
    <property type="component" value="Unassembled WGS sequence"/>
</dbReference>
<dbReference type="Proteomes" id="UP000486351">
    <property type="component" value="Unassembled WGS sequence"/>
</dbReference>
<evidence type="ECO:0000313" key="10">
    <source>
        <dbReference type="Proteomes" id="UP000476176"/>
    </source>
</evidence>
<sequence>MAFIENELPEAEQAEAGMGSDMKGVLFLFRDDPDRRAEADEKPQREDREEPVISLLQGKALSATTP</sequence>
<evidence type="ECO:0000313" key="4">
    <source>
        <dbReference type="EMBL" id="KAE9221666.1"/>
    </source>
</evidence>
<dbReference type="Proteomes" id="UP000429523">
    <property type="component" value="Unassembled WGS sequence"/>
</dbReference>
<evidence type="ECO:0000313" key="2">
    <source>
        <dbReference type="EMBL" id="KAE8939596.1"/>
    </source>
</evidence>
<dbReference type="EMBL" id="QXGC01000381">
    <property type="protein sequence ID" value="KAE9238618.1"/>
    <property type="molecule type" value="Genomic_DNA"/>
</dbReference>
<dbReference type="EMBL" id="QXFY01000499">
    <property type="protein sequence ID" value="KAE9342607.1"/>
    <property type="molecule type" value="Genomic_DNA"/>
</dbReference>
<name>A0A6A3F4K3_9STRA</name>
<dbReference type="EMBL" id="QXFZ01000442">
    <property type="protein sequence ID" value="KAE9116308.1"/>
    <property type="molecule type" value="Genomic_DNA"/>
</dbReference>
<dbReference type="EMBL" id="QXGB01000272">
    <property type="protein sequence ID" value="KAE9221666.1"/>
    <property type="molecule type" value="Genomic_DNA"/>
</dbReference>
<feature type="region of interest" description="Disordered" evidence="1">
    <location>
        <begin position="1"/>
        <end position="20"/>
    </location>
</feature>
<proteinExistence type="predicted"/>
<accession>A0A6A3F4K3</accession>